<keyword evidence="2" id="KW-0378">Hydrolase</keyword>
<reference evidence="7 8" key="1">
    <citation type="submission" date="2020-03" db="EMBL/GenBank/DDBJ databases">
        <title>Weissella sp. nov., isolated from Cybister lewisianus.</title>
        <authorList>
            <person name="Hyun D.-W."/>
            <person name="Bae J.-W."/>
        </authorList>
    </citation>
    <scope>NUCLEOTIDE SEQUENCE [LARGE SCALE GENOMIC DNA]</scope>
    <source>
        <strain evidence="7 8">HDW19</strain>
    </source>
</reference>
<feature type="transmembrane region" description="Helical" evidence="6">
    <location>
        <begin position="15"/>
        <end position="33"/>
    </location>
</feature>
<dbReference type="Gene3D" id="2.40.260.10">
    <property type="entry name" value="Sortase"/>
    <property type="match status" value="1"/>
</dbReference>
<feature type="region of interest" description="Disordered" evidence="5">
    <location>
        <begin position="298"/>
        <end position="318"/>
    </location>
</feature>
<keyword evidence="1" id="KW-0645">Protease</keyword>
<dbReference type="InterPro" id="IPR023365">
    <property type="entry name" value="Sortase_dom-sf"/>
</dbReference>
<dbReference type="SUPFAM" id="SSF63817">
    <property type="entry name" value="Sortase"/>
    <property type="match status" value="1"/>
</dbReference>
<evidence type="ECO:0000256" key="6">
    <source>
        <dbReference type="SAM" id="Phobius"/>
    </source>
</evidence>
<dbReference type="Proteomes" id="UP000500741">
    <property type="component" value="Chromosome"/>
</dbReference>
<dbReference type="InterPro" id="IPR042007">
    <property type="entry name" value="Sortase_A"/>
</dbReference>
<dbReference type="KEGG" id="wco:G7084_02045"/>
<sequence length="318" mass="34937">MSQAIANTQSNWTDLILPLIIILGVAVLIALIISLIQKLLHKKTTFVLITAILIVIGSLGLTAYTANLFNVQALVAQYRNQYVAQQVQKKATLHVNRQQIQKMVMRDQNTQDQFEKVGFVAIPSQSILLPIYNDAYSVAGLNLGADYANRYPEDPTGKNIPVMGQGNYGLAAHNFNDGKTGFSGLQKDLNANAPYLINGKLGESDWLNGQDVYLANQTGIYDYKITNQVTKEETDSEVLAPTDQAQLTIVSCLFPDTSKRIITQATLKKTYSWQSAPNKMVGYFNLKVQNTNARADWFNPGTEEGANGDAGGTKSVQK</sequence>
<keyword evidence="6" id="KW-1133">Transmembrane helix</keyword>
<gene>
    <name evidence="7" type="ORF">G7084_02045</name>
</gene>
<evidence type="ECO:0000256" key="2">
    <source>
        <dbReference type="ARBA" id="ARBA00022801"/>
    </source>
</evidence>
<dbReference type="GO" id="GO:0006508">
    <property type="term" value="P:proteolysis"/>
    <property type="evidence" value="ECO:0007669"/>
    <property type="project" value="UniProtKB-KW"/>
</dbReference>
<evidence type="ECO:0000256" key="5">
    <source>
        <dbReference type="SAM" id="MobiDB-lite"/>
    </source>
</evidence>
<feature type="transmembrane region" description="Helical" evidence="6">
    <location>
        <begin position="45"/>
        <end position="64"/>
    </location>
</feature>
<dbReference type="InterPro" id="IPR005754">
    <property type="entry name" value="Sortase"/>
</dbReference>
<proteinExistence type="predicted"/>
<keyword evidence="8" id="KW-1185">Reference proteome</keyword>
<evidence type="ECO:0000256" key="1">
    <source>
        <dbReference type="ARBA" id="ARBA00022670"/>
    </source>
</evidence>
<organism evidence="7 8">
    <name type="scientific">Weissella coleopterorum</name>
    <dbReference type="NCBI Taxonomy" id="2714949"/>
    <lineage>
        <taxon>Bacteria</taxon>
        <taxon>Bacillati</taxon>
        <taxon>Bacillota</taxon>
        <taxon>Bacilli</taxon>
        <taxon>Lactobacillales</taxon>
        <taxon>Lactobacillaceae</taxon>
        <taxon>Weissella</taxon>
    </lineage>
</organism>
<feature type="active site" description="Proton donor/acceptor" evidence="4">
    <location>
        <position position="173"/>
    </location>
</feature>
<evidence type="ECO:0000256" key="4">
    <source>
        <dbReference type="PIRSR" id="PIRSR605754-1"/>
    </source>
</evidence>
<evidence type="ECO:0000313" key="8">
    <source>
        <dbReference type="Proteomes" id="UP000500741"/>
    </source>
</evidence>
<dbReference type="GO" id="GO:0008234">
    <property type="term" value="F:cysteine-type peptidase activity"/>
    <property type="evidence" value="ECO:0007669"/>
    <property type="project" value="UniProtKB-KW"/>
</dbReference>
<protein>
    <submittedName>
        <fullName evidence="7">Class A sortase</fullName>
    </submittedName>
</protein>
<keyword evidence="6" id="KW-0472">Membrane</keyword>
<evidence type="ECO:0000313" key="7">
    <source>
        <dbReference type="EMBL" id="QIL51255.1"/>
    </source>
</evidence>
<dbReference type="CDD" id="cd06165">
    <property type="entry name" value="Sortase_A"/>
    <property type="match status" value="1"/>
</dbReference>
<feature type="active site" description="Acyl-thioester intermediate" evidence="4">
    <location>
        <position position="252"/>
    </location>
</feature>
<accession>A0A6G8B205</accession>
<dbReference type="EMBL" id="CP049888">
    <property type="protein sequence ID" value="QIL51255.1"/>
    <property type="molecule type" value="Genomic_DNA"/>
</dbReference>
<keyword evidence="3" id="KW-0788">Thiol protease</keyword>
<dbReference type="AlphaFoldDB" id="A0A6G8B205"/>
<keyword evidence="6" id="KW-0812">Transmembrane</keyword>
<name>A0A6G8B205_9LACO</name>
<evidence type="ECO:0000256" key="3">
    <source>
        <dbReference type="ARBA" id="ARBA00022807"/>
    </source>
</evidence>
<dbReference type="Pfam" id="PF04203">
    <property type="entry name" value="Sortase"/>
    <property type="match status" value="1"/>
</dbReference>